<dbReference type="GO" id="GO:0016836">
    <property type="term" value="F:hydro-lyase activity"/>
    <property type="evidence" value="ECO:0007669"/>
    <property type="project" value="TreeGrafter"/>
</dbReference>
<dbReference type="PANTHER" id="PTHR13794">
    <property type="entry name" value="ENOLASE SUPERFAMILY, MANDELATE RACEMASE"/>
    <property type="match status" value="1"/>
</dbReference>
<dbReference type="SUPFAM" id="SSF54826">
    <property type="entry name" value="Enolase N-terminal domain-like"/>
    <property type="match status" value="1"/>
</dbReference>
<dbReference type="CDD" id="cd03316">
    <property type="entry name" value="MR_like"/>
    <property type="match status" value="1"/>
</dbReference>
<dbReference type="InterPro" id="IPR013342">
    <property type="entry name" value="Mandelate_racemase_C"/>
</dbReference>
<evidence type="ECO:0000256" key="1">
    <source>
        <dbReference type="ARBA" id="ARBA00001946"/>
    </source>
</evidence>
<keyword evidence="3" id="KW-0460">Magnesium</keyword>
<dbReference type="GO" id="GO:0000287">
    <property type="term" value="F:magnesium ion binding"/>
    <property type="evidence" value="ECO:0007669"/>
    <property type="project" value="TreeGrafter"/>
</dbReference>
<name>A0AAU6SE94_9MICO</name>
<evidence type="ECO:0000256" key="2">
    <source>
        <dbReference type="ARBA" id="ARBA00022723"/>
    </source>
</evidence>
<dbReference type="InterPro" id="IPR029017">
    <property type="entry name" value="Enolase-like_N"/>
</dbReference>
<evidence type="ECO:0000313" key="5">
    <source>
        <dbReference type="EMBL" id="WZO35219.1"/>
    </source>
</evidence>
<dbReference type="InterPro" id="IPR036849">
    <property type="entry name" value="Enolase-like_C_sf"/>
</dbReference>
<sequence length="360" mass="39393">MRIMSLSTDYFRLPLPPSEDGGHGAIDTEELVFVNVHTDLADGFGYAYTIGKGGRAIRSLIDHEIADAVIGLDFASPEDAWRHVWRRMLYIGRGGLTSFAIAALDMALWDAYAKADGVPLYRAIGAQSKELPTYGSGVDLQKSTEDLLEQIDGYKARGLRGVKMKVGRPTLSEDIERVAAVRDHLGTAVDLMVDANMAWDRDEALEAARQLEPFELRWLEEPLTPEDIEGHAHLRRETSTPLSVGESFHSPAEFHAYARAGGSDVFQVDPVTNGGVTVAIEALRAANAAGIDASSHYADELNAHILCLAERPVFLEKHAFALDAYLEDPQEIVDGFVRPSERPGHGIAFLAEAVEPFRAD</sequence>
<dbReference type="SFLD" id="SFLDS00001">
    <property type="entry name" value="Enolase"/>
    <property type="match status" value="1"/>
</dbReference>
<dbReference type="Pfam" id="PF13378">
    <property type="entry name" value="MR_MLE_C"/>
    <property type="match status" value="1"/>
</dbReference>
<dbReference type="Pfam" id="PF02746">
    <property type="entry name" value="MR_MLE_N"/>
    <property type="match status" value="1"/>
</dbReference>
<dbReference type="SUPFAM" id="SSF51604">
    <property type="entry name" value="Enolase C-terminal domain-like"/>
    <property type="match status" value="1"/>
</dbReference>
<comment type="cofactor">
    <cofactor evidence="1">
        <name>Mg(2+)</name>
        <dbReference type="ChEBI" id="CHEBI:18420"/>
    </cofactor>
</comment>
<protein>
    <submittedName>
        <fullName evidence="5">Mandelate racemase/muconate lactonizing enzyme family protein</fullName>
    </submittedName>
</protein>
<dbReference type="SMART" id="SM00922">
    <property type="entry name" value="MR_MLE"/>
    <property type="match status" value="1"/>
</dbReference>
<dbReference type="AlphaFoldDB" id="A0AAU6SE94"/>
<dbReference type="InterPro" id="IPR046945">
    <property type="entry name" value="RHMD-like"/>
</dbReference>
<dbReference type="PANTHER" id="PTHR13794:SF58">
    <property type="entry name" value="MITOCHONDRIAL ENOLASE SUPERFAMILY MEMBER 1"/>
    <property type="match status" value="1"/>
</dbReference>
<dbReference type="GO" id="GO:0016052">
    <property type="term" value="P:carbohydrate catabolic process"/>
    <property type="evidence" value="ECO:0007669"/>
    <property type="project" value="TreeGrafter"/>
</dbReference>
<evidence type="ECO:0000256" key="3">
    <source>
        <dbReference type="ARBA" id="ARBA00022842"/>
    </source>
</evidence>
<dbReference type="GO" id="GO:0009063">
    <property type="term" value="P:amino acid catabolic process"/>
    <property type="evidence" value="ECO:0007669"/>
    <property type="project" value="InterPro"/>
</dbReference>
<dbReference type="Gene3D" id="3.30.390.10">
    <property type="entry name" value="Enolase-like, N-terminal domain"/>
    <property type="match status" value="1"/>
</dbReference>
<dbReference type="SFLD" id="SFLDG00179">
    <property type="entry name" value="mandelate_racemase"/>
    <property type="match status" value="1"/>
</dbReference>
<dbReference type="PROSITE" id="PS00909">
    <property type="entry name" value="MR_MLE_2"/>
    <property type="match status" value="1"/>
</dbReference>
<dbReference type="InterPro" id="IPR018110">
    <property type="entry name" value="Mandel_Rmase/mucon_lact_enz_CS"/>
</dbReference>
<reference evidence="5" key="1">
    <citation type="submission" date="2024-04" db="EMBL/GenBank/DDBJ databases">
        <authorList>
            <person name="Roder T."/>
            <person name="Oberhansli S."/>
            <person name="Kreuzer M."/>
        </authorList>
    </citation>
    <scope>NUCLEOTIDE SEQUENCE</scope>
    <source>
        <strain evidence="5">LWS13-1.2</strain>
    </source>
</reference>
<keyword evidence="2" id="KW-0479">Metal-binding</keyword>
<proteinExistence type="predicted"/>
<dbReference type="EMBL" id="CP151632">
    <property type="protein sequence ID" value="WZO35219.1"/>
    <property type="molecule type" value="Genomic_DNA"/>
</dbReference>
<dbReference type="InterPro" id="IPR029065">
    <property type="entry name" value="Enolase_C-like"/>
</dbReference>
<accession>A0AAU6SE94</accession>
<feature type="domain" description="Mandelate racemase/muconate lactonizing enzyme C-terminal" evidence="4">
    <location>
        <begin position="144"/>
        <end position="241"/>
    </location>
</feature>
<organism evidence="5">
    <name type="scientific">Microbacterium sp. LWS13-1.2</name>
    <dbReference type="NCBI Taxonomy" id="3135264"/>
    <lineage>
        <taxon>Bacteria</taxon>
        <taxon>Bacillati</taxon>
        <taxon>Actinomycetota</taxon>
        <taxon>Actinomycetes</taxon>
        <taxon>Micrococcales</taxon>
        <taxon>Microbacteriaceae</taxon>
        <taxon>Microbacterium</taxon>
    </lineage>
</organism>
<dbReference type="InterPro" id="IPR013341">
    <property type="entry name" value="Mandelate_racemase_N_dom"/>
</dbReference>
<evidence type="ECO:0000259" key="4">
    <source>
        <dbReference type="SMART" id="SM00922"/>
    </source>
</evidence>
<dbReference type="Gene3D" id="3.20.20.120">
    <property type="entry name" value="Enolase-like C-terminal domain"/>
    <property type="match status" value="1"/>
</dbReference>
<gene>
    <name evidence="5" type="ORF">MRBLWS13_002910</name>
</gene>